<evidence type="ECO:0008006" key="4">
    <source>
        <dbReference type="Google" id="ProtNLM"/>
    </source>
</evidence>
<feature type="region of interest" description="Disordered" evidence="1">
    <location>
        <begin position="1"/>
        <end position="39"/>
    </location>
</feature>
<evidence type="ECO:0000313" key="2">
    <source>
        <dbReference type="EMBL" id="BAK34890.1"/>
    </source>
</evidence>
<dbReference type="Proteomes" id="UP000007947">
    <property type="component" value="Chromosome"/>
</dbReference>
<dbReference type="AlphaFoldDB" id="F5XT18"/>
<reference evidence="2 3" key="1">
    <citation type="submission" date="2011-05" db="EMBL/GenBank/DDBJ databases">
        <title>Whole genome sequence of Microlunatus phosphovorus NM-1.</title>
        <authorList>
            <person name="Hosoyama A."/>
            <person name="Sasaki K."/>
            <person name="Harada T."/>
            <person name="Igarashi R."/>
            <person name="Kawakoshi A."/>
            <person name="Sasagawa M."/>
            <person name="Fukada J."/>
            <person name="Nakamura S."/>
            <person name="Katano Y."/>
            <person name="Hanada S."/>
            <person name="Kamagata Y."/>
            <person name="Nakamura N."/>
            <person name="Yamazaki S."/>
            <person name="Fujita N."/>
        </authorList>
    </citation>
    <scope>NUCLEOTIDE SEQUENCE [LARGE SCALE GENOMIC DNA]</scope>
    <source>
        <strain evidence="3">ATCC 700054 / DSM 10555 / JCM 9379 / NBRC 101784 / NCIMB 13414 / VKM Ac-1990 / NM-1</strain>
    </source>
</reference>
<keyword evidence="3" id="KW-1185">Reference proteome</keyword>
<sequence>MIPSTSASNKAGRILDGGGWRAHDPGSTKALSANRSKSSIRAKTSGALADCTHQHSAVDGLTPAC</sequence>
<feature type="compositionally biased region" description="Polar residues" evidence="1">
    <location>
        <begin position="29"/>
        <end position="39"/>
    </location>
</feature>
<protein>
    <recommendedName>
        <fullName evidence="4">Transposase</fullName>
    </recommendedName>
</protein>
<name>F5XT18_MICPN</name>
<organism evidence="2 3">
    <name type="scientific">Microlunatus phosphovorus (strain ATCC 700054 / DSM 10555 / JCM 9379 / NBRC 101784 / NCIMB 13414 / VKM Ac-1990 / NM-1)</name>
    <dbReference type="NCBI Taxonomy" id="1032480"/>
    <lineage>
        <taxon>Bacteria</taxon>
        <taxon>Bacillati</taxon>
        <taxon>Actinomycetota</taxon>
        <taxon>Actinomycetes</taxon>
        <taxon>Propionibacteriales</taxon>
        <taxon>Propionibacteriaceae</taxon>
        <taxon>Microlunatus</taxon>
    </lineage>
</organism>
<dbReference type="HOGENOM" id="CLU_2844977_0_0_11"/>
<dbReference type="EMBL" id="AP012204">
    <property type="protein sequence ID" value="BAK34890.1"/>
    <property type="molecule type" value="Genomic_DNA"/>
</dbReference>
<accession>F5XT18</accession>
<evidence type="ECO:0000313" key="3">
    <source>
        <dbReference type="Proteomes" id="UP000007947"/>
    </source>
</evidence>
<evidence type="ECO:0000256" key="1">
    <source>
        <dbReference type="SAM" id="MobiDB-lite"/>
    </source>
</evidence>
<dbReference type="KEGG" id="mph:MLP_18760"/>
<gene>
    <name evidence="2" type="ordered locus">MLP_18760</name>
</gene>
<proteinExistence type="predicted"/>